<dbReference type="Pfam" id="PF01381">
    <property type="entry name" value="HTH_3"/>
    <property type="match status" value="1"/>
</dbReference>
<dbReference type="Proteomes" id="UP001180515">
    <property type="component" value="Unassembled WGS sequence"/>
</dbReference>
<evidence type="ECO:0000313" key="5">
    <source>
        <dbReference type="Proteomes" id="UP001180515"/>
    </source>
</evidence>
<dbReference type="SMART" id="SM00530">
    <property type="entry name" value="HTH_XRE"/>
    <property type="match status" value="1"/>
</dbReference>
<keyword evidence="1" id="KW-0238">DNA-binding</keyword>
<feature type="domain" description="HTH cro/C1-type" evidence="3">
    <location>
        <begin position="6"/>
        <end position="60"/>
    </location>
</feature>
<dbReference type="InterPro" id="IPR001387">
    <property type="entry name" value="Cro/C1-type_HTH"/>
</dbReference>
<dbReference type="PANTHER" id="PTHR46558">
    <property type="entry name" value="TRACRIPTIONAL REGULATORY PROTEIN-RELATED-RELATED"/>
    <property type="match status" value="1"/>
</dbReference>
<dbReference type="PROSITE" id="PS50943">
    <property type="entry name" value="HTH_CROC1"/>
    <property type="match status" value="1"/>
</dbReference>
<name>A0AAE4HX75_9STRE</name>
<evidence type="ECO:0000313" key="4">
    <source>
        <dbReference type="EMBL" id="MDT2731543.1"/>
    </source>
</evidence>
<protein>
    <submittedName>
        <fullName evidence="4">Helix-turn-helix transcriptional regulator</fullName>
    </submittedName>
</protein>
<dbReference type="PANTHER" id="PTHR46558:SF11">
    <property type="entry name" value="HTH-TYPE TRANSCRIPTIONAL REGULATOR XRE"/>
    <property type="match status" value="1"/>
</dbReference>
<reference evidence="4" key="1">
    <citation type="submission" date="2023-03" db="EMBL/GenBank/DDBJ databases">
        <authorList>
            <person name="Shen W."/>
            <person name="Cai J."/>
        </authorList>
    </citation>
    <scope>NUCLEOTIDE SEQUENCE</scope>
    <source>
        <strain evidence="4">P82-2</strain>
    </source>
</reference>
<dbReference type="InterPro" id="IPR010982">
    <property type="entry name" value="Lambda_DNA-bd_dom_sf"/>
</dbReference>
<keyword evidence="2" id="KW-0175">Coiled coil</keyword>
<proteinExistence type="predicted"/>
<sequence length="120" mass="14254">MLPERLKELRKNANLTQKKIAEDLNISQQAYQIWESGKRKAGQETLQMFSNYFNVSIDYLLGKSDFKKPDEVDLSDFEILFRKTSKKLSDSEQKELEEDLKRLLLERQKLIDEKLKENNQ</sequence>
<accession>A0AAE4HX75</accession>
<evidence type="ECO:0000256" key="1">
    <source>
        <dbReference type="ARBA" id="ARBA00023125"/>
    </source>
</evidence>
<dbReference type="RefSeq" id="WP_311982014.1">
    <property type="nucleotide sequence ID" value="NZ_JARQAG010000005.1"/>
</dbReference>
<dbReference type="EMBL" id="JARQAG010000005">
    <property type="protein sequence ID" value="MDT2731543.1"/>
    <property type="molecule type" value="Genomic_DNA"/>
</dbReference>
<dbReference type="GO" id="GO:0003677">
    <property type="term" value="F:DNA binding"/>
    <property type="evidence" value="ECO:0007669"/>
    <property type="project" value="UniProtKB-KW"/>
</dbReference>
<feature type="coiled-coil region" evidence="2">
    <location>
        <begin position="86"/>
        <end position="120"/>
    </location>
</feature>
<dbReference type="Gene3D" id="1.10.260.40">
    <property type="entry name" value="lambda repressor-like DNA-binding domains"/>
    <property type="match status" value="1"/>
</dbReference>
<evidence type="ECO:0000259" key="3">
    <source>
        <dbReference type="PROSITE" id="PS50943"/>
    </source>
</evidence>
<organism evidence="4 5">
    <name type="scientific">Streptococcus parauberis</name>
    <dbReference type="NCBI Taxonomy" id="1348"/>
    <lineage>
        <taxon>Bacteria</taxon>
        <taxon>Bacillati</taxon>
        <taxon>Bacillota</taxon>
        <taxon>Bacilli</taxon>
        <taxon>Lactobacillales</taxon>
        <taxon>Streptococcaceae</taxon>
        <taxon>Streptococcus</taxon>
    </lineage>
</organism>
<comment type="caution">
    <text evidence="4">The sequence shown here is derived from an EMBL/GenBank/DDBJ whole genome shotgun (WGS) entry which is preliminary data.</text>
</comment>
<gene>
    <name evidence="4" type="ORF">P7G31_04680</name>
</gene>
<dbReference type="SUPFAM" id="SSF47413">
    <property type="entry name" value="lambda repressor-like DNA-binding domains"/>
    <property type="match status" value="1"/>
</dbReference>
<dbReference type="CDD" id="cd00093">
    <property type="entry name" value="HTH_XRE"/>
    <property type="match status" value="1"/>
</dbReference>
<dbReference type="AlphaFoldDB" id="A0AAE4HX75"/>
<evidence type="ECO:0000256" key="2">
    <source>
        <dbReference type="SAM" id="Coils"/>
    </source>
</evidence>